<evidence type="ECO:0000313" key="9">
    <source>
        <dbReference type="Proteomes" id="UP001177003"/>
    </source>
</evidence>
<comment type="subunit">
    <text evidence="6">Component of the Mediator complex.</text>
</comment>
<comment type="function">
    <text evidence="6">Component of the Mediator complex, a coactivator involved in the regulated transcription of nearly all RNA polymerase II-dependent genes. Mediator functions as a bridge to convey information from gene-specific regulatory proteins to the basal RNA polymerase II transcription machinery. Mediator is recruited to promoters by direct interactions with regulatory proteins and serves as a scaffold for the assembly of a functional preinitiation complex with RNA polymerase II and the general transcription factors.</text>
</comment>
<evidence type="ECO:0000313" key="8">
    <source>
        <dbReference type="EMBL" id="CAI9261999.1"/>
    </source>
</evidence>
<dbReference type="GO" id="GO:0006357">
    <property type="term" value="P:regulation of transcription by RNA polymerase II"/>
    <property type="evidence" value="ECO:0007669"/>
    <property type="project" value="InterPro"/>
</dbReference>
<evidence type="ECO:0000256" key="4">
    <source>
        <dbReference type="ARBA" id="ARBA00023163"/>
    </source>
</evidence>
<evidence type="ECO:0000256" key="2">
    <source>
        <dbReference type="ARBA" id="ARBA00005635"/>
    </source>
</evidence>
<dbReference type="PANTHER" id="PTHR13114">
    <property type="entry name" value="MEDIATOR OF RNA POLYMERASE II TRANSCRIPTION SUBUNIT 17"/>
    <property type="match status" value="1"/>
</dbReference>
<feature type="region of interest" description="Disordered" evidence="7">
    <location>
        <begin position="154"/>
        <end position="181"/>
    </location>
</feature>
<keyword evidence="4 6" id="KW-0804">Transcription</keyword>
<dbReference type="InterPro" id="IPR019313">
    <property type="entry name" value="Mediator_Med17"/>
</dbReference>
<feature type="compositionally biased region" description="Polar residues" evidence="7">
    <location>
        <begin position="355"/>
        <end position="364"/>
    </location>
</feature>
<comment type="subcellular location">
    <subcellularLocation>
        <location evidence="1 6">Nucleus</location>
    </subcellularLocation>
</comment>
<keyword evidence="5 6" id="KW-0539">Nucleus</keyword>
<evidence type="ECO:0000256" key="1">
    <source>
        <dbReference type="ARBA" id="ARBA00004123"/>
    </source>
</evidence>
<dbReference type="AlphaFoldDB" id="A0AA35V4Z5"/>
<dbReference type="PANTHER" id="PTHR13114:SF7">
    <property type="entry name" value="MEDIATOR OF RNA POLYMERASE II TRANSCRIPTION SUBUNIT 17"/>
    <property type="match status" value="1"/>
</dbReference>
<dbReference type="GO" id="GO:0016592">
    <property type="term" value="C:mediator complex"/>
    <property type="evidence" value="ECO:0007669"/>
    <property type="project" value="InterPro"/>
</dbReference>
<feature type="compositionally biased region" description="Low complexity" evidence="7">
    <location>
        <begin position="166"/>
        <end position="178"/>
    </location>
</feature>
<keyword evidence="6" id="KW-0010">Activator</keyword>
<feature type="region of interest" description="Disordered" evidence="7">
    <location>
        <begin position="1"/>
        <end position="62"/>
    </location>
</feature>
<dbReference type="Pfam" id="PF10156">
    <property type="entry name" value="Med17"/>
    <property type="match status" value="1"/>
</dbReference>
<feature type="region of interest" description="Disordered" evidence="7">
    <location>
        <begin position="353"/>
        <end position="386"/>
    </location>
</feature>
<gene>
    <name evidence="6" type="primary">MED17</name>
    <name evidence="8" type="ORF">LSALG_LOCUS2760</name>
</gene>
<protein>
    <recommendedName>
        <fullName evidence="6">Mediator of RNA polymerase II transcription subunit 17</fullName>
    </recommendedName>
    <alternativeName>
        <fullName evidence="6">Mediator complex subunit 17</fullName>
    </alternativeName>
</protein>
<accession>A0AA35V4Z5</accession>
<feature type="compositionally biased region" description="Basic and acidic residues" evidence="7">
    <location>
        <begin position="154"/>
        <end position="165"/>
    </location>
</feature>
<name>A0AA35V4Z5_LACSI</name>
<evidence type="ECO:0000256" key="5">
    <source>
        <dbReference type="ARBA" id="ARBA00023242"/>
    </source>
</evidence>
<dbReference type="GO" id="GO:0003712">
    <property type="term" value="F:transcription coregulator activity"/>
    <property type="evidence" value="ECO:0007669"/>
    <property type="project" value="InterPro"/>
</dbReference>
<keyword evidence="9" id="KW-1185">Reference proteome</keyword>
<evidence type="ECO:0000256" key="7">
    <source>
        <dbReference type="SAM" id="MobiDB-lite"/>
    </source>
</evidence>
<comment type="similarity">
    <text evidence="2 6">Belongs to the Mediator complex subunit 17 family.</text>
</comment>
<keyword evidence="3 6" id="KW-0805">Transcription regulation</keyword>
<organism evidence="8 9">
    <name type="scientific">Lactuca saligna</name>
    <name type="common">Willowleaf lettuce</name>
    <dbReference type="NCBI Taxonomy" id="75948"/>
    <lineage>
        <taxon>Eukaryota</taxon>
        <taxon>Viridiplantae</taxon>
        <taxon>Streptophyta</taxon>
        <taxon>Embryophyta</taxon>
        <taxon>Tracheophyta</taxon>
        <taxon>Spermatophyta</taxon>
        <taxon>Magnoliopsida</taxon>
        <taxon>eudicotyledons</taxon>
        <taxon>Gunneridae</taxon>
        <taxon>Pentapetalae</taxon>
        <taxon>asterids</taxon>
        <taxon>campanulids</taxon>
        <taxon>Asterales</taxon>
        <taxon>Asteraceae</taxon>
        <taxon>Cichorioideae</taxon>
        <taxon>Cichorieae</taxon>
        <taxon>Lactucinae</taxon>
        <taxon>Lactuca</taxon>
    </lineage>
</organism>
<proteinExistence type="inferred from homology"/>
<dbReference type="EMBL" id="OX465086">
    <property type="protein sequence ID" value="CAI9261999.1"/>
    <property type="molecule type" value="Genomic_DNA"/>
</dbReference>
<feature type="compositionally biased region" description="Basic and acidic residues" evidence="7">
    <location>
        <begin position="24"/>
        <end position="39"/>
    </location>
</feature>
<dbReference type="Proteomes" id="UP001177003">
    <property type="component" value="Chromosome 0"/>
</dbReference>
<reference evidence="8" key="1">
    <citation type="submission" date="2023-04" db="EMBL/GenBank/DDBJ databases">
        <authorList>
            <person name="Vijverberg K."/>
            <person name="Xiong W."/>
            <person name="Schranz E."/>
        </authorList>
    </citation>
    <scope>NUCLEOTIDE SEQUENCE</scope>
</reference>
<feature type="compositionally biased region" description="Polar residues" evidence="7">
    <location>
        <begin position="47"/>
        <end position="57"/>
    </location>
</feature>
<sequence>MSSQQVSSDGHVGVNLNDDDDNIEEIRPPPRPMGRDKTKARVKGKGKTTSSNYSVRTKQPARSEEMMIQMTQLNSTLESQHVLLLLRLSPVIVSSFLKTLEMDGNLSISLDKLPVKRLEIIEENGAEKFPPDLSYDDNRVNQIRRIDFAWAVEREDPNKKQKKGDSTTSSSKDTTSSSPWPWQNMVENLKLAHQELSVIIDLINTVESNDAVTVAGMTRPKQLPNELLSDLAVSTATKLQCFRQLGKYFKQSAKALEKQVAKEARFYGALIRLQQNWKVKRHRMAASAAGNEGFYIDLFDNTLYDPTAIFRQSSMSTVRVEHDNAGMLALNLPSKACHVLQFGFVGDDIPKRSNGRTTNLSNSEFSEEVKKEDESDDDDDDGVKKRHSDLREVHRAVFNEQVFNLINQEAFVPSLGVNVTGIRENHLQLNIDQEASVFISLVSSTQDHDVTDDEENNDNNALIPLIDGEEEKQPMKKRSFLPNRISSEILLKQLFHEHVFVRAKNRSASPNKSQQFGQLTKDGSKSNLLGHFCMSLAHRIFSYKVLTQLENLAKSVSYVRLVSHPTWTSRTSSWTLVVDVPQSILHSGHQMWAAEKRGKSQSHTKVVVIDDCINIEGEGAPNVVGLFKGKCENSCSINRYDCNLADLHVILLQQVASQIIHWLHEEALSVGMNASRDFLSLCFEVEQGEAVGVVAHVDPEDGEGGISWWLVVGNGGGVEEYKVEREDSEGETKRYLGHLSLDVLYATLLDLLTMCSNGGSLKSSLDNQL</sequence>
<dbReference type="GO" id="GO:0070847">
    <property type="term" value="C:core mediator complex"/>
    <property type="evidence" value="ECO:0007669"/>
    <property type="project" value="TreeGrafter"/>
</dbReference>
<evidence type="ECO:0000256" key="6">
    <source>
        <dbReference type="RuleBase" id="RU364140"/>
    </source>
</evidence>
<evidence type="ECO:0000256" key="3">
    <source>
        <dbReference type="ARBA" id="ARBA00023015"/>
    </source>
</evidence>